<accession>A0A7W9B1W7</accession>
<evidence type="ECO:0000259" key="2">
    <source>
        <dbReference type="SMART" id="SM00899"/>
    </source>
</evidence>
<gene>
    <name evidence="3" type="ORF">FHR21_000034</name>
</gene>
<organism evidence="3 4">
    <name type="scientific">Sphingopyxis panaciterrulae</name>
    <dbReference type="NCBI Taxonomy" id="462372"/>
    <lineage>
        <taxon>Bacteria</taxon>
        <taxon>Pseudomonadati</taxon>
        <taxon>Pseudomonadota</taxon>
        <taxon>Alphaproteobacteria</taxon>
        <taxon>Sphingomonadales</taxon>
        <taxon>Sphingomonadaceae</taxon>
        <taxon>Sphingopyxis</taxon>
    </lineage>
</organism>
<dbReference type="SMART" id="SM00899">
    <property type="entry name" value="FeoA"/>
    <property type="match status" value="1"/>
</dbReference>
<keyword evidence="4" id="KW-1185">Reference proteome</keyword>
<feature type="domain" description="Ferrous iron transporter FeoA-like" evidence="2">
    <location>
        <begin position="3"/>
        <end position="80"/>
    </location>
</feature>
<dbReference type="InterPro" id="IPR007167">
    <property type="entry name" value="Fe-transptr_FeoA-like"/>
</dbReference>
<protein>
    <submittedName>
        <fullName evidence="3">Ferrous iron transport protein A</fullName>
    </submittedName>
</protein>
<dbReference type="AlphaFoldDB" id="A0A7W9B1W7"/>
<proteinExistence type="predicted"/>
<dbReference type="Pfam" id="PF04023">
    <property type="entry name" value="FeoA"/>
    <property type="match status" value="1"/>
</dbReference>
<evidence type="ECO:0000313" key="4">
    <source>
        <dbReference type="Proteomes" id="UP000537161"/>
    </source>
</evidence>
<evidence type="ECO:0000313" key="3">
    <source>
        <dbReference type="EMBL" id="MBB5704709.1"/>
    </source>
</evidence>
<reference evidence="3 4" key="1">
    <citation type="submission" date="2020-08" db="EMBL/GenBank/DDBJ databases">
        <title>Genomic Encyclopedia of Type Strains, Phase IV (KMG-IV): sequencing the most valuable type-strain genomes for metagenomic binning, comparative biology and taxonomic classification.</title>
        <authorList>
            <person name="Goeker M."/>
        </authorList>
    </citation>
    <scope>NUCLEOTIDE SEQUENCE [LARGE SCALE GENOMIC DNA]</scope>
    <source>
        <strain evidence="3 4">DSM 27163</strain>
    </source>
</reference>
<keyword evidence="1" id="KW-0408">Iron</keyword>
<sequence>MIAKLDSAPLGMAVRIARIDWDILSHDEGRRLREFGLMEGVEVKPLHRGSLFSREPLALGIGRMQVIIRGRQAAAIAVEPVETEPAAAA</sequence>
<name>A0A7W9B1W7_9SPHN</name>
<dbReference type="EMBL" id="JACIJH010000001">
    <property type="protein sequence ID" value="MBB5704709.1"/>
    <property type="molecule type" value="Genomic_DNA"/>
</dbReference>
<dbReference type="InterPro" id="IPR008988">
    <property type="entry name" value="Transcriptional_repressor_C"/>
</dbReference>
<dbReference type="GO" id="GO:0046914">
    <property type="term" value="F:transition metal ion binding"/>
    <property type="evidence" value="ECO:0007669"/>
    <property type="project" value="InterPro"/>
</dbReference>
<comment type="caution">
    <text evidence="3">The sequence shown here is derived from an EMBL/GenBank/DDBJ whole genome shotgun (WGS) entry which is preliminary data.</text>
</comment>
<dbReference type="SUPFAM" id="SSF50037">
    <property type="entry name" value="C-terminal domain of transcriptional repressors"/>
    <property type="match status" value="1"/>
</dbReference>
<dbReference type="Proteomes" id="UP000537161">
    <property type="component" value="Unassembled WGS sequence"/>
</dbReference>
<evidence type="ECO:0000256" key="1">
    <source>
        <dbReference type="ARBA" id="ARBA00023004"/>
    </source>
</evidence>
<dbReference type="InterPro" id="IPR038157">
    <property type="entry name" value="FeoA_core_dom"/>
</dbReference>
<dbReference type="Gene3D" id="2.30.30.90">
    <property type="match status" value="1"/>
</dbReference>
<dbReference type="RefSeq" id="WP_184094100.1">
    <property type="nucleotide sequence ID" value="NZ_JACIJH010000001.1"/>
</dbReference>